<proteinExistence type="predicted"/>
<comment type="caution">
    <text evidence="2">The sequence shown here is derived from an EMBL/GenBank/DDBJ whole genome shotgun (WGS) entry which is preliminary data.</text>
</comment>
<reference evidence="2" key="1">
    <citation type="submission" date="2023-05" db="EMBL/GenBank/DDBJ databases">
        <authorList>
            <person name="Stuckert A."/>
        </authorList>
    </citation>
    <scope>NUCLEOTIDE SEQUENCE</scope>
</reference>
<dbReference type="EMBL" id="CATNWA010008486">
    <property type="protein sequence ID" value="CAI9556288.1"/>
    <property type="molecule type" value="Genomic_DNA"/>
</dbReference>
<feature type="non-terminal residue" evidence="2">
    <location>
        <position position="101"/>
    </location>
</feature>
<gene>
    <name evidence="2" type="ORF">SPARVUS_LOCUS4524510</name>
</gene>
<evidence type="ECO:0000313" key="2">
    <source>
        <dbReference type="EMBL" id="CAI9556288.1"/>
    </source>
</evidence>
<dbReference type="Proteomes" id="UP001162483">
    <property type="component" value="Unassembled WGS sequence"/>
</dbReference>
<organism evidence="2 3">
    <name type="scientific">Staurois parvus</name>
    <dbReference type="NCBI Taxonomy" id="386267"/>
    <lineage>
        <taxon>Eukaryota</taxon>
        <taxon>Metazoa</taxon>
        <taxon>Chordata</taxon>
        <taxon>Craniata</taxon>
        <taxon>Vertebrata</taxon>
        <taxon>Euteleostomi</taxon>
        <taxon>Amphibia</taxon>
        <taxon>Batrachia</taxon>
        <taxon>Anura</taxon>
        <taxon>Neobatrachia</taxon>
        <taxon>Ranoidea</taxon>
        <taxon>Ranidae</taxon>
        <taxon>Staurois</taxon>
    </lineage>
</organism>
<evidence type="ECO:0000313" key="3">
    <source>
        <dbReference type="Proteomes" id="UP001162483"/>
    </source>
</evidence>
<name>A0ABN9C8K8_9NEOB</name>
<protein>
    <submittedName>
        <fullName evidence="2">Uncharacterized protein</fullName>
    </submittedName>
</protein>
<accession>A0ABN9C8K8</accession>
<evidence type="ECO:0000256" key="1">
    <source>
        <dbReference type="SAM" id="MobiDB-lite"/>
    </source>
</evidence>
<feature type="region of interest" description="Disordered" evidence="1">
    <location>
        <begin position="1"/>
        <end position="49"/>
    </location>
</feature>
<feature type="compositionally biased region" description="Polar residues" evidence="1">
    <location>
        <begin position="73"/>
        <end position="92"/>
    </location>
</feature>
<feature type="region of interest" description="Disordered" evidence="1">
    <location>
        <begin position="61"/>
        <end position="101"/>
    </location>
</feature>
<keyword evidence="3" id="KW-1185">Reference proteome</keyword>
<sequence length="101" mass="10999">MPPLPVSKELPLSPRKRLGDDNLCNVPQSLRCSPPKQSCNENGPLSPAKGRRLIFDENQAAATPLSPSKKAQHTTFSSPQRGQETPSSNSHRGPQERKSVC</sequence>
<feature type="compositionally biased region" description="Polar residues" evidence="1">
    <location>
        <begin position="25"/>
        <end position="43"/>
    </location>
</feature>